<evidence type="ECO:0000256" key="6">
    <source>
        <dbReference type="ARBA" id="ARBA00011893"/>
    </source>
</evidence>
<comment type="subcellular location">
    <subcellularLocation>
        <location evidence="3">Cytoplasm</location>
    </subcellularLocation>
</comment>
<proteinExistence type="inferred from homology"/>
<evidence type="ECO:0000256" key="8">
    <source>
        <dbReference type="ARBA" id="ARBA00022676"/>
    </source>
</evidence>
<keyword evidence="10" id="KW-0660">Purine salvage</keyword>
<dbReference type="CDD" id="cd06223">
    <property type="entry name" value="PRTases_typeI"/>
    <property type="match status" value="1"/>
</dbReference>
<dbReference type="HAMAP" id="MF_00004">
    <property type="entry name" value="Aden_phosphoribosyltr"/>
    <property type="match status" value="1"/>
</dbReference>
<keyword evidence="7" id="KW-0963">Cytoplasm</keyword>
<dbReference type="PANTHER" id="PTHR32315:SF3">
    <property type="entry name" value="ADENINE PHOSPHORIBOSYLTRANSFERASE"/>
    <property type="match status" value="1"/>
</dbReference>
<sequence length="180" mass="18599">MTTMADVDLATRCAARVRDVPDYPSAGVVFKDITPLLADGPLFAEVVRRIASYAQGTVDLVAGMEARGFILGAPVAVALGAGFIAVRKAGKLPGPTLAADYDLEYGSATVELHPSTIRQGDRVLIVDDVLATGGTAAATVKLLESAGAEVVGLAFLLELDALAGRDRLSGVRLDTLLHVA</sequence>
<evidence type="ECO:0000256" key="4">
    <source>
        <dbReference type="ARBA" id="ARBA00004659"/>
    </source>
</evidence>
<dbReference type="SUPFAM" id="SSF53271">
    <property type="entry name" value="PRTase-like"/>
    <property type="match status" value="1"/>
</dbReference>
<dbReference type="PANTHER" id="PTHR32315">
    <property type="entry name" value="ADENINE PHOSPHORIBOSYLTRANSFERASE"/>
    <property type="match status" value="1"/>
</dbReference>
<evidence type="ECO:0000256" key="5">
    <source>
        <dbReference type="ARBA" id="ARBA00008391"/>
    </source>
</evidence>
<reference evidence="12" key="1">
    <citation type="submission" date="2016-10" db="EMBL/GenBank/DDBJ databases">
        <title>Sequence of Gallionella enrichment culture.</title>
        <authorList>
            <person name="Poehlein A."/>
            <person name="Muehling M."/>
            <person name="Daniel R."/>
        </authorList>
    </citation>
    <scope>NUCLEOTIDE SEQUENCE</scope>
</reference>
<evidence type="ECO:0000259" key="11">
    <source>
        <dbReference type="Pfam" id="PF00156"/>
    </source>
</evidence>
<dbReference type="GO" id="GO:0006168">
    <property type="term" value="P:adenine salvage"/>
    <property type="evidence" value="ECO:0007669"/>
    <property type="project" value="InterPro"/>
</dbReference>
<dbReference type="GO" id="GO:0006166">
    <property type="term" value="P:purine ribonucleoside salvage"/>
    <property type="evidence" value="ECO:0007669"/>
    <property type="project" value="UniProtKB-KW"/>
</dbReference>
<dbReference type="InterPro" id="IPR050054">
    <property type="entry name" value="UPRTase/APRTase"/>
</dbReference>
<evidence type="ECO:0000256" key="7">
    <source>
        <dbReference type="ARBA" id="ARBA00022490"/>
    </source>
</evidence>
<dbReference type="NCBIfam" id="TIGR01090">
    <property type="entry name" value="apt"/>
    <property type="match status" value="1"/>
</dbReference>
<dbReference type="GO" id="GO:0016208">
    <property type="term" value="F:AMP binding"/>
    <property type="evidence" value="ECO:0007669"/>
    <property type="project" value="TreeGrafter"/>
</dbReference>
<dbReference type="GO" id="GO:0002055">
    <property type="term" value="F:adenine binding"/>
    <property type="evidence" value="ECO:0007669"/>
    <property type="project" value="TreeGrafter"/>
</dbReference>
<dbReference type="AlphaFoldDB" id="A0A1J5QBY6"/>
<evidence type="ECO:0000256" key="3">
    <source>
        <dbReference type="ARBA" id="ARBA00004496"/>
    </source>
</evidence>
<evidence type="ECO:0000256" key="1">
    <source>
        <dbReference type="ARBA" id="ARBA00000868"/>
    </source>
</evidence>
<dbReference type="NCBIfam" id="NF002636">
    <property type="entry name" value="PRK02304.1-5"/>
    <property type="match status" value="1"/>
</dbReference>
<evidence type="ECO:0000256" key="2">
    <source>
        <dbReference type="ARBA" id="ARBA00003968"/>
    </source>
</evidence>
<dbReference type="FunFam" id="3.40.50.2020:FF:000021">
    <property type="entry name" value="Adenine phosphoribosyltransferase"/>
    <property type="match status" value="1"/>
</dbReference>
<comment type="caution">
    <text evidence="12">The sequence shown here is derived from an EMBL/GenBank/DDBJ whole genome shotgun (WGS) entry which is preliminary data.</text>
</comment>
<name>A0A1J5QBY6_9ZZZZ</name>
<feature type="domain" description="Phosphoribosyltransferase" evidence="11">
    <location>
        <begin position="39"/>
        <end position="161"/>
    </location>
</feature>
<dbReference type="Pfam" id="PF00156">
    <property type="entry name" value="Pribosyltran"/>
    <property type="match status" value="1"/>
</dbReference>
<keyword evidence="8 12" id="KW-0328">Glycosyltransferase</keyword>
<accession>A0A1J5QBY6</accession>
<dbReference type="UniPathway" id="UPA00588">
    <property type="reaction ID" value="UER00646"/>
</dbReference>
<dbReference type="GO" id="GO:0005737">
    <property type="term" value="C:cytoplasm"/>
    <property type="evidence" value="ECO:0007669"/>
    <property type="project" value="UniProtKB-SubCell"/>
</dbReference>
<comment type="catalytic activity">
    <reaction evidence="1">
        <text>AMP + diphosphate = 5-phospho-alpha-D-ribose 1-diphosphate + adenine</text>
        <dbReference type="Rhea" id="RHEA:16609"/>
        <dbReference type="ChEBI" id="CHEBI:16708"/>
        <dbReference type="ChEBI" id="CHEBI:33019"/>
        <dbReference type="ChEBI" id="CHEBI:58017"/>
        <dbReference type="ChEBI" id="CHEBI:456215"/>
        <dbReference type="EC" id="2.4.2.7"/>
    </reaction>
</comment>
<dbReference type="EC" id="2.4.2.7" evidence="6"/>
<evidence type="ECO:0000256" key="9">
    <source>
        <dbReference type="ARBA" id="ARBA00022679"/>
    </source>
</evidence>
<evidence type="ECO:0000256" key="10">
    <source>
        <dbReference type="ARBA" id="ARBA00022726"/>
    </source>
</evidence>
<dbReference type="InterPro" id="IPR029057">
    <property type="entry name" value="PRTase-like"/>
</dbReference>
<comment type="similarity">
    <text evidence="5">Belongs to the purine/pyrimidine phosphoribosyltransferase family.</text>
</comment>
<dbReference type="InterPro" id="IPR005764">
    <property type="entry name" value="Ade_phspho_trans"/>
</dbReference>
<organism evidence="12">
    <name type="scientific">mine drainage metagenome</name>
    <dbReference type="NCBI Taxonomy" id="410659"/>
    <lineage>
        <taxon>unclassified sequences</taxon>
        <taxon>metagenomes</taxon>
        <taxon>ecological metagenomes</taxon>
    </lineage>
</organism>
<comment type="function">
    <text evidence="2">Catalyzes a salvage reaction resulting in the formation of AMP, that is energically less costly than de novo synthesis.</text>
</comment>
<protein>
    <recommendedName>
        <fullName evidence="6">adenine phosphoribosyltransferase</fullName>
        <ecNumber evidence="6">2.4.2.7</ecNumber>
    </recommendedName>
</protein>
<dbReference type="InterPro" id="IPR000836">
    <property type="entry name" value="PRTase_dom"/>
</dbReference>
<dbReference type="GO" id="GO:0044209">
    <property type="term" value="P:AMP salvage"/>
    <property type="evidence" value="ECO:0007669"/>
    <property type="project" value="UniProtKB-UniPathway"/>
</dbReference>
<dbReference type="NCBIfam" id="NF002634">
    <property type="entry name" value="PRK02304.1-3"/>
    <property type="match status" value="1"/>
</dbReference>
<dbReference type="GO" id="GO:0003999">
    <property type="term" value="F:adenine phosphoribosyltransferase activity"/>
    <property type="evidence" value="ECO:0007669"/>
    <property type="project" value="UniProtKB-EC"/>
</dbReference>
<keyword evidence="9 12" id="KW-0808">Transferase</keyword>
<gene>
    <name evidence="12" type="primary">apt_10</name>
    <name evidence="12" type="ORF">GALL_373070</name>
</gene>
<evidence type="ECO:0000313" key="12">
    <source>
        <dbReference type="EMBL" id="OIQ80928.1"/>
    </source>
</evidence>
<comment type="pathway">
    <text evidence="4">Purine metabolism; AMP biosynthesis via salvage pathway; AMP from adenine: step 1/1.</text>
</comment>
<dbReference type="Gene3D" id="3.40.50.2020">
    <property type="match status" value="1"/>
</dbReference>
<dbReference type="EMBL" id="MLJW01000992">
    <property type="protein sequence ID" value="OIQ80928.1"/>
    <property type="molecule type" value="Genomic_DNA"/>
</dbReference>